<name>A0A2T0V714_9MICO</name>
<sequence length="202" mass="21153">MLRAGRTGRRTLTAVLLVAGVMVASGCALIGGGDDVAENTLEPGEVALTHAAARAELDSIPGVEVSYVALGTLNGLPWGKDLTTGLNLEDAYPDELITPLADYMLALVWSVPEKKPGAMSIGFLRLGEGVDLVPTAESFGWTTGYTSPGLDLAVQDVEDRYGEWPGERPQLPPELANYVPTMLPTTPPSTLTSTPPAPSPTP</sequence>
<dbReference type="AlphaFoldDB" id="A0A2T0V714"/>
<evidence type="ECO:0000313" key="2">
    <source>
        <dbReference type="EMBL" id="PRY65941.1"/>
    </source>
</evidence>
<gene>
    <name evidence="2" type="ORF">B0I08_10991</name>
</gene>
<dbReference type="Proteomes" id="UP000237983">
    <property type="component" value="Unassembled WGS sequence"/>
</dbReference>
<keyword evidence="3" id="KW-1185">Reference proteome</keyword>
<evidence type="ECO:0000256" key="1">
    <source>
        <dbReference type="SAM" id="MobiDB-lite"/>
    </source>
</evidence>
<feature type="compositionally biased region" description="Low complexity" evidence="1">
    <location>
        <begin position="180"/>
        <end position="194"/>
    </location>
</feature>
<feature type="region of interest" description="Disordered" evidence="1">
    <location>
        <begin position="180"/>
        <end position="202"/>
    </location>
</feature>
<reference evidence="2 3" key="1">
    <citation type="submission" date="2018-03" db="EMBL/GenBank/DDBJ databases">
        <title>Genomic Encyclopedia of Type Strains, Phase III (KMG-III): the genomes of soil and plant-associated and newly described type strains.</title>
        <authorList>
            <person name="Whitman W."/>
        </authorList>
    </citation>
    <scope>NUCLEOTIDE SEQUENCE [LARGE SCALE GENOMIC DNA]</scope>
    <source>
        <strain evidence="2 3">CGMCC 1.12484</strain>
    </source>
</reference>
<comment type="caution">
    <text evidence="2">The sequence shown here is derived from an EMBL/GenBank/DDBJ whole genome shotgun (WGS) entry which is preliminary data.</text>
</comment>
<accession>A0A2T0V714</accession>
<dbReference type="EMBL" id="PVTL01000009">
    <property type="protein sequence ID" value="PRY65941.1"/>
    <property type="molecule type" value="Genomic_DNA"/>
</dbReference>
<organism evidence="2 3">
    <name type="scientific">Glaciihabitans tibetensis</name>
    <dbReference type="NCBI Taxonomy" id="1266600"/>
    <lineage>
        <taxon>Bacteria</taxon>
        <taxon>Bacillati</taxon>
        <taxon>Actinomycetota</taxon>
        <taxon>Actinomycetes</taxon>
        <taxon>Micrococcales</taxon>
        <taxon>Microbacteriaceae</taxon>
        <taxon>Glaciihabitans</taxon>
    </lineage>
</organism>
<proteinExistence type="predicted"/>
<evidence type="ECO:0000313" key="3">
    <source>
        <dbReference type="Proteomes" id="UP000237983"/>
    </source>
</evidence>
<dbReference type="PROSITE" id="PS51257">
    <property type="entry name" value="PROKAR_LIPOPROTEIN"/>
    <property type="match status" value="1"/>
</dbReference>
<protein>
    <submittedName>
        <fullName evidence="2">Uncharacterized protein</fullName>
    </submittedName>
</protein>